<keyword evidence="2" id="KW-0472">Membrane</keyword>
<dbReference type="KEGG" id="ccx:COCOR_00335"/>
<dbReference type="STRING" id="1144275.COCOR_00335"/>
<dbReference type="AlphaFoldDB" id="H8MYA6"/>
<evidence type="ECO:0000256" key="2">
    <source>
        <dbReference type="SAM" id="Phobius"/>
    </source>
</evidence>
<dbReference type="OrthoDB" id="5525687at2"/>
<keyword evidence="2" id="KW-0812">Transmembrane</keyword>
<reference evidence="3 4" key="1">
    <citation type="journal article" date="2012" name="J. Bacteriol.">
        <title>Complete Genome Sequence of the Fruiting Myxobacterium Corallococcus coralloides DSM 2259.</title>
        <authorList>
            <person name="Huntley S."/>
            <person name="Zhang Y."/>
            <person name="Treuner-Lange A."/>
            <person name="Kneip S."/>
            <person name="Sensen C.W."/>
            <person name="Sogaard-Andersen L."/>
        </authorList>
    </citation>
    <scope>NUCLEOTIDE SEQUENCE [LARGE SCALE GENOMIC DNA]</scope>
    <source>
        <strain evidence="4">ATCC 25202 / DSM 2259 / NBRC 100086 / M2</strain>
    </source>
</reference>
<keyword evidence="2" id="KW-1133">Transmembrane helix</keyword>
<organism evidence="3 4">
    <name type="scientific">Corallococcus coralloides (strain ATCC 25202 / DSM 2259 / NBRC 100086 / M2)</name>
    <name type="common">Myxococcus coralloides</name>
    <dbReference type="NCBI Taxonomy" id="1144275"/>
    <lineage>
        <taxon>Bacteria</taxon>
        <taxon>Pseudomonadati</taxon>
        <taxon>Myxococcota</taxon>
        <taxon>Myxococcia</taxon>
        <taxon>Myxococcales</taxon>
        <taxon>Cystobacterineae</taxon>
        <taxon>Myxococcaceae</taxon>
        <taxon>Corallococcus</taxon>
    </lineage>
</organism>
<dbReference type="Proteomes" id="UP000007587">
    <property type="component" value="Chromosome"/>
</dbReference>
<feature type="region of interest" description="Disordered" evidence="1">
    <location>
        <begin position="1"/>
        <end position="21"/>
    </location>
</feature>
<reference evidence="4" key="2">
    <citation type="submission" date="2012-03" db="EMBL/GenBank/DDBJ databases">
        <title>Genome sequence of the fruiting myxobacterium Corallococcus coralloides DSM 2259.</title>
        <authorList>
            <person name="Huntley S."/>
            <person name="Zhang Y."/>
            <person name="Treuner-Lange A."/>
            <person name="Sensen C.W."/>
            <person name="Sogaard-Andersen L."/>
        </authorList>
    </citation>
    <scope>NUCLEOTIDE SEQUENCE [LARGE SCALE GENOMIC DNA]</scope>
    <source>
        <strain evidence="4">ATCC 25202 / DSM 2259 / NBRC 100086 / M2</strain>
    </source>
</reference>
<proteinExistence type="predicted"/>
<evidence type="ECO:0000313" key="4">
    <source>
        <dbReference type="Proteomes" id="UP000007587"/>
    </source>
</evidence>
<gene>
    <name evidence="3" type="ordered locus">COCOR_00335</name>
</gene>
<evidence type="ECO:0000256" key="1">
    <source>
        <dbReference type="SAM" id="MobiDB-lite"/>
    </source>
</evidence>
<dbReference type="InParanoid" id="H8MYA6"/>
<dbReference type="RefSeq" id="WP_014393188.1">
    <property type="nucleotide sequence ID" value="NC_017030.1"/>
</dbReference>
<dbReference type="HOGENOM" id="CLU_2258989_0_0_7"/>
<protein>
    <submittedName>
        <fullName evidence="3">Uncharacterized protein</fullName>
    </submittedName>
</protein>
<accession>H8MYA6</accession>
<sequence>MDRPPHGQGSPDARAEAPSREPVPLAPFLREGLGWLLAFYLLLALLPPLHLTETLRAGEHTARVWWKAVATVRRHAAPLVLAELESWWHEALASRSPSRTSRV</sequence>
<keyword evidence="4" id="KW-1185">Reference proteome</keyword>
<dbReference type="EMBL" id="CP003389">
    <property type="protein sequence ID" value="AFE03421.1"/>
    <property type="molecule type" value="Genomic_DNA"/>
</dbReference>
<evidence type="ECO:0000313" key="3">
    <source>
        <dbReference type="EMBL" id="AFE03421.1"/>
    </source>
</evidence>
<name>H8MYA6_CORCM</name>
<feature type="transmembrane region" description="Helical" evidence="2">
    <location>
        <begin position="32"/>
        <end position="51"/>
    </location>
</feature>